<proteinExistence type="predicted"/>
<dbReference type="InterPro" id="IPR032675">
    <property type="entry name" value="LRR_dom_sf"/>
</dbReference>
<dbReference type="STRING" id="2163413.A0A4P6XG05"/>
<evidence type="ECO:0000313" key="2">
    <source>
        <dbReference type="Proteomes" id="UP000292447"/>
    </source>
</evidence>
<accession>A0A4P6XG05</accession>
<sequence length="353" mass="40406">MAAADQMVLPLEILAHVFEILRFRGELRPKFLRLSKLIFLVTAPMLYKRPELRGDNFHRFVETVNAHKTFGTYIHDLDLLYVNQSGKNALVAKLLKRSRPVLQHFVAPQTSFGLGPLMALRGCVQLKSLDLRLVSETLNLEELFALIRQIDSLTHLSFPRSSLEINDYSSMKWPPRLEYLRVSGGISDEFLMQLAFPTLIRHMEFAHCPKVEHFGFQHLLLEFGRNLQLLRIQFPMPGLHANSLDSVFELCPNLLTLEVSVDYLSAEFFDERYLHVRAEPRPLRTLLIDSSGMLGTTDKLDPLDLALALSELRLPHLRNVRCTAKLGWDPKLDGVLYIATELEDRNGGLYIGY</sequence>
<keyword evidence="2" id="KW-1185">Reference proteome</keyword>
<organism evidence="1 2">
    <name type="scientific">Metschnikowia aff. pulcherrima</name>
    <dbReference type="NCBI Taxonomy" id="2163413"/>
    <lineage>
        <taxon>Eukaryota</taxon>
        <taxon>Fungi</taxon>
        <taxon>Dikarya</taxon>
        <taxon>Ascomycota</taxon>
        <taxon>Saccharomycotina</taxon>
        <taxon>Pichiomycetes</taxon>
        <taxon>Metschnikowiaceae</taxon>
        <taxon>Metschnikowia</taxon>
    </lineage>
</organism>
<protein>
    <recommendedName>
        <fullName evidence="3">F-box domain-containing protein</fullName>
    </recommendedName>
</protein>
<dbReference type="AlphaFoldDB" id="A0A4P6XG05"/>
<reference evidence="2" key="1">
    <citation type="submission" date="2019-03" db="EMBL/GenBank/DDBJ databases">
        <title>Snf2 controls pulcherriminic acid biosynthesis and connects pigmentation and antifungal activity of the yeast Metschnikowia pulcherrima.</title>
        <authorList>
            <person name="Gore-Lloyd D."/>
            <person name="Sumann I."/>
            <person name="Brachmann A.O."/>
            <person name="Schneeberger K."/>
            <person name="Ortiz-Merino R.A."/>
            <person name="Moreno-Beltran M."/>
            <person name="Schlaefli M."/>
            <person name="Kirner P."/>
            <person name="Santos Kron A."/>
            <person name="Wolfe K.H."/>
            <person name="Piel J."/>
            <person name="Ahrens C.H."/>
            <person name="Henk D."/>
            <person name="Freimoser F.M."/>
        </authorList>
    </citation>
    <scope>NUCLEOTIDE SEQUENCE [LARGE SCALE GENOMIC DNA]</scope>
    <source>
        <strain evidence="2">APC 1.2</strain>
    </source>
</reference>
<evidence type="ECO:0000313" key="1">
    <source>
        <dbReference type="EMBL" id="QBM86160.1"/>
    </source>
</evidence>
<dbReference type="Proteomes" id="UP000292447">
    <property type="component" value="Chromosome I"/>
</dbReference>
<dbReference type="EMBL" id="CP034456">
    <property type="protein sequence ID" value="QBM86160.1"/>
    <property type="molecule type" value="Genomic_DNA"/>
</dbReference>
<name>A0A4P6XG05_9ASCO</name>
<dbReference type="SUPFAM" id="SSF52047">
    <property type="entry name" value="RNI-like"/>
    <property type="match status" value="1"/>
</dbReference>
<dbReference type="Gene3D" id="3.80.10.10">
    <property type="entry name" value="Ribonuclease Inhibitor"/>
    <property type="match status" value="1"/>
</dbReference>
<evidence type="ECO:0008006" key="3">
    <source>
        <dbReference type="Google" id="ProtNLM"/>
    </source>
</evidence>
<gene>
    <name evidence="1" type="ORF">METSCH_A07960</name>
</gene>